<gene>
    <name evidence="8" type="ORF">J0X12_02850</name>
</gene>
<keyword evidence="3 5" id="KW-0129">CBS domain</keyword>
<sequence>MTISKEAATTQFDEMADLVAARKVLKAEADALLQLLDDLDGEFVKALDFIFNARGRVIVSGMGKSGHIGNKIAATLASTGTPAQFVHPAEASHGDLGMITKDDVVLCLSNSGGTKELSDIIAYTRRFHIPLIAIVGKADSTLGRRADALLLLPDVPEACPMGLAPTTSTTAALAMGDALAVALLSRRGFGAEQFRVFHPGGKLGGSLIKVADLMHTGDAMPLVDENTLMSEALIEISAKSFGCVGILDADKALIGIITDGDLRRHMGSDLLGKPVNEVMTRNPQTISSRALAGEALAQMNSTGFNGITCLFVVDENQTIGIISVHDCLRSGVM</sequence>
<feature type="domain" description="CBS" evidence="6">
    <location>
        <begin position="279"/>
        <end position="333"/>
    </location>
</feature>
<dbReference type="InterPro" id="IPR046342">
    <property type="entry name" value="CBS_dom_sf"/>
</dbReference>
<comment type="caution">
    <text evidence="8">The sequence shown here is derived from an EMBL/GenBank/DDBJ whole genome shotgun (WGS) entry which is preliminary data.</text>
</comment>
<dbReference type="InterPro" id="IPR004800">
    <property type="entry name" value="KdsD/KpsF-type"/>
</dbReference>
<dbReference type="Gene3D" id="3.10.580.10">
    <property type="entry name" value="CBS-domain"/>
    <property type="match status" value="1"/>
</dbReference>
<dbReference type="RefSeq" id="WP_207041981.1">
    <property type="nucleotide sequence ID" value="NZ_JAFLNC010000001.1"/>
</dbReference>
<feature type="domain" description="CBS" evidence="6">
    <location>
        <begin position="214"/>
        <end position="278"/>
    </location>
</feature>
<comment type="similarity">
    <text evidence="1 4">Belongs to the SIS family. GutQ/KpsF subfamily.</text>
</comment>
<dbReference type="PROSITE" id="PS51371">
    <property type="entry name" value="CBS"/>
    <property type="match status" value="2"/>
</dbReference>
<dbReference type="InterPro" id="IPR050986">
    <property type="entry name" value="GutQ/KpsF_isomerases"/>
</dbReference>
<dbReference type="InterPro" id="IPR000644">
    <property type="entry name" value="CBS_dom"/>
</dbReference>
<name>A0ABS3F1Z3_9PROT</name>
<accession>A0ABS3F1Z3</accession>
<dbReference type="CDD" id="cd04604">
    <property type="entry name" value="CBS_pair_SIS_assoc"/>
    <property type="match status" value="1"/>
</dbReference>
<dbReference type="EMBL" id="JAFLNC010000001">
    <property type="protein sequence ID" value="MBO0332535.1"/>
    <property type="molecule type" value="Genomic_DNA"/>
</dbReference>
<dbReference type="InterPro" id="IPR001347">
    <property type="entry name" value="SIS_dom"/>
</dbReference>
<proteinExistence type="inferred from homology"/>
<dbReference type="Proteomes" id="UP000664761">
    <property type="component" value="Unassembled WGS sequence"/>
</dbReference>
<evidence type="ECO:0000256" key="1">
    <source>
        <dbReference type="ARBA" id="ARBA00008165"/>
    </source>
</evidence>
<dbReference type="GO" id="GO:0016853">
    <property type="term" value="F:isomerase activity"/>
    <property type="evidence" value="ECO:0007669"/>
    <property type="project" value="UniProtKB-KW"/>
</dbReference>
<evidence type="ECO:0000313" key="8">
    <source>
        <dbReference type="EMBL" id="MBO0332535.1"/>
    </source>
</evidence>
<organism evidence="8 9">
    <name type="scientific">Sneathiella sedimenti</name>
    <dbReference type="NCBI Taxonomy" id="2816034"/>
    <lineage>
        <taxon>Bacteria</taxon>
        <taxon>Pseudomonadati</taxon>
        <taxon>Pseudomonadota</taxon>
        <taxon>Alphaproteobacteria</taxon>
        <taxon>Sneathiellales</taxon>
        <taxon>Sneathiellaceae</taxon>
        <taxon>Sneathiella</taxon>
    </lineage>
</organism>
<keyword evidence="8" id="KW-0413">Isomerase</keyword>
<dbReference type="InterPro" id="IPR035474">
    <property type="entry name" value="SIS_Kpsf"/>
</dbReference>
<dbReference type="NCBIfam" id="TIGR00393">
    <property type="entry name" value="kpsF"/>
    <property type="match status" value="1"/>
</dbReference>
<evidence type="ECO:0000313" key="9">
    <source>
        <dbReference type="Proteomes" id="UP000664761"/>
    </source>
</evidence>
<keyword evidence="2" id="KW-0677">Repeat</keyword>
<evidence type="ECO:0000259" key="7">
    <source>
        <dbReference type="PROSITE" id="PS51464"/>
    </source>
</evidence>
<reference evidence="8 9" key="1">
    <citation type="submission" date="2021-03" db="EMBL/GenBank/DDBJ databases">
        <title>Sneathiella sp. CAU 1612 isolated from Kang Won-do.</title>
        <authorList>
            <person name="Kim W."/>
        </authorList>
    </citation>
    <scope>NUCLEOTIDE SEQUENCE [LARGE SCALE GENOMIC DNA]</scope>
    <source>
        <strain evidence="8 9">CAU 1612</strain>
    </source>
</reference>
<evidence type="ECO:0000256" key="2">
    <source>
        <dbReference type="ARBA" id="ARBA00022737"/>
    </source>
</evidence>
<dbReference type="Pfam" id="PF01380">
    <property type="entry name" value="SIS"/>
    <property type="match status" value="1"/>
</dbReference>
<dbReference type="CDD" id="cd05014">
    <property type="entry name" value="SIS_Kpsf"/>
    <property type="match status" value="1"/>
</dbReference>
<dbReference type="PIRSF" id="PIRSF004692">
    <property type="entry name" value="KdsD_KpsF"/>
    <property type="match status" value="1"/>
</dbReference>
<dbReference type="InterPro" id="IPR046348">
    <property type="entry name" value="SIS_dom_sf"/>
</dbReference>
<dbReference type="Pfam" id="PF00571">
    <property type="entry name" value="CBS"/>
    <property type="match status" value="2"/>
</dbReference>
<dbReference type="Gene3D" id="3.40.50.10490">
    <property type="entry name" value="Glucose-6-phosphate isomerase like protein, domain 1"/>
    <property type="match status" value="1"/>
</dbReference>
<protein>
    <submittedName>
        <fullName evidence="8">KpsF/GutQ family sugar-phosphate isomerase</fullName>
    </submittedName>
</protein>
<dbReference type="SMART" id="SM00116">
    <property type="entry name" value="CBS"/>
    <property type="match status" value="2"/>
</dbReference>
<dbReference type="SUPFAM" id="SSF53697">
    <property type="entry name" value="SIS domain"/>
    <property type="match status" value="1"/>
</dbReference>
<dbReference type="PANTHER" id="PTHR42745:SF1">
    <property type="entry name" value="ARABINOSE 5-PHOSPHATE ISOMERASE KDSD"/>
    <property type="match status" value="1"/>
</dbReference>
<dbReference type="PANTHER" id="PTHR42745">
    <property type="match status" value="1"/>
</dbReference>
<evidence type="ECO:0000259" key="6">
    <source>
        <dbReference type="PROSITE" id="PS51371"/>
    </source>
</evidence>
<evidence type="ECO:0000256" key="5">
    <source>
        <dbReference type="PROSITE-ProRule" id="PRU00703"/>
    </source>
</evidence>
<dbReference type="PROSITE" id="PS51464">
    <property type="entry name" value="SIS"/>
    <property type="match status" value="1"/>
</dbReference>
<evidence type="ECO:0000256" key="4">
    <source>
        <dbReference type="PIRNR" id="PIRNR004692"/>
    </source>
</evidence>
<evidence type="ECO:0000256" key="3">
    <source>
        <dbReference type="ARBA" id="ARBA00023122"/>
    </source>
</evidence>
<feature type="domain" description="SIS" evidence="7">
    <location>
        <begin position="46"/>
        <end position="189"/>
    </location>
</feature>
<keyword evidence="9" id="KW-1185">Reference proteome</keyword>